<name>A0A4C1Z8H6_EUMVA</name>
<reference evidence="1 2" key="1">
    <citation type="journal article" date="2019" name="Commun. Biol.">
        <title>The bagworm genome reveals a unique fibroin gene that provides high tensile strength.</title>
        <authorList>
            <person name="Kono N."/>
            <person name="Nakamura H."/>
            <person name="Ohtoshi R."/>
            <person name="Tomita M."/>
            <person name="Numata K."/>
            <person name="Arakawa K."/>
        </authorList>
    </citation>
    <scope>NUCLEOTIDE SEQUENCE [LARGE SCALE GENOMIC DNA]</scope>
</reference>
<keyword evidence="2" id="KW-1185">Reference proteome</keyword>
<dbReference type="EMBL" id="BGZK01001716">
    <property type="protein sequence ID" value="GBP85111.1"/>
    <property type="molecule type" value="Genomic_DNA"/>
</dbReference>
<organism evidence="1 2">
    <name type="scientific">Eumeta variegata</name>
    <name type="common">Bagworm moth</name>
    <name type="synonym">Eumeta japonica</name>
    <dbReference type="NCBI Taxonomy" id="151549"/>
    <lineage>
        <taxon>Eukaryota</taxon>
        <taxon>Metazoa</taxon>
        <taxon>Ecdysozoa</taxon>
        <taxon>Arthropoda</taxon>
        <taxon>Hexapoda</taxon>
        <taxon>Insecta</taxon>
        <taxon>Pterygota</taxon>
        <taxon>Neoptera</taxon>
        <taxon>Endopterygota</taxon>
        <taxon>Lepidoptera</taxon>
        <taxon>Glossata</taxon>
        <taxon>Ditrysia</taxon>
        <taxon>Tineoidea</taxon>
        <taxon>Psychidae</taxon>
        <taxon>Oiketicinae</taxon>
        <taxon>Eumeta</taxon>
    </lineage>
</organism>
<sequence>MSNKDLYRTVLKLLQQQCRLVEPSVDPGVHLDILGNTAIDETSADMPSSRSSRCRTRRGARGGAARVGSFELCSCRDRVARPRDLKMVAIHCVEDNLFNITHTSMRSDREEKARLRAIKVEKRCAKYLSESTPSTSSYVTLQDD</sequence>
<dbReference type="AlphaFoldDB" id="A0A4C1Z8H6"/>
<proteinExistence type="predicted"/>
<dbReference type="Proteomes" id="UP000299102">
    <property type="component" value="Unassembled WGS sequence"/>
</dbReference>
<gene>
    <name evidence="1" type="ORF">EVAR_51231_1</name>
</gene>
<evidence type="ECO:0000313" key="2">
    <source>
        <dbReference type="Proteomes" id="UP000299102"/>
    </source>
</evidence>
<protein>
    <submittedName>
        <fullName evidence="1">Uncharacterized protein</fullName>
    </submittedName>
</protein>
<evidence type="ECO:0000313" key="1">
    <source>
        <dbReference type="EMBL" id="GBP85111.1"/>
    </source>
</evidence>
<accession>A0A4C1Z8H6</accession>
<comment type="caution">
    <text evidence="1">The sequence shown here is derived from an EMBL/GenBank/DDBJ whole genome shotgun (WGS) entry which is preliminary data.</text>
</comment>